<name>A0AA94EY39_9FLAO</name>
<keyword evidence="2" id="KW-0812">Transmembrane</keyword>
<dbReference type="RefSeq" id="WP_127822356.1">
    <property type="nucleotide sequence ID" value="NZ_RWGX02000008.1"/>
</dbReference>
<protein>
    <submittedName>
        <fullName evidence="3">Uncharacterized protein</fullName>
    </submittedName>
</protein>
<evidence type="ECO:0000256" key="1">
    <source>
        <dbReference type="SAM" id="MobiDB-lite"/>
    </source>
</evidence>
<dbReference type="EMBL" id="RWGX01000005">
    <property type="protein sequence ID" value="RVU87211.1"/>
    <property type="molecule type" value="Genomic_DNA"/>
</dbReference>
<evidence type="ECO:0000256" key="2">
    <source>
        <dbReference type="SAM" id="Phobius"/>
    </source>
</evidence>
<gene>
    <name evidence="3" type="ORF">EJB19_12805</name>
</gene>
<feature type="region of interest" description="Disordered" evidence="1">
    <location>
        <begin position="1"/>
        <end position="23"/>
    </location>
</feature>
<reference evidence="3" key="1">
    <citation type="submission" date="2018-12" db="EMBL/GenBank/DDBJ databases">
        <title>Draft genome sequence of Flaovobacterium columnare BGFS27 isolated from channel catfish in Alabama.</title>
        <authorList>
            <person name="Cai W."/>
            <person name="Arias C."/>
        </authorList>
    </citation>
    <scope>NUCLEOTIDE SEQUENCE [LARGE SCALE GENOMIC DNA]</scope>
    <source>
        <strain evidence="3">BGFS27</strain>
    </source>
</reference>
<proteinExistence type="predicted"/>
<organism evidence="3">
    <name type="scientific">Flavobacterium columnare</name>
    <dbReference type="NCBI Taxonomy" id="996"/>
    <lineage>
        <taxon>Bacteria</taxon>
        <taxon>Pseudomonadati</taxon>
        <taxon>Bacteroidota</taxon>
        <taxon>Flavobacteriia</taxon>
        <taxon>Flavobacteriales</taxon>
        <taxon>Flavobacteriaceae</taxon>
        <taxon>Flavobacterium</taxon>
    </lineage>
</organism>
<keyword evidence="2" id="KW-0472">Membrane</keyword>
<dbReference type="AlphaFoldDB" id="A0AA94EY39"/>
<feature type="transmembrane region" description="Helical" evidence="2">
    <location>
        <begin position="93"/>
        <end position="114"/>
    </location>
</feature>
<keyword evidence="2" id="KW-1133">Transmembrane helix</keyword>
<feature type="transmembrane region" description="Helical" evidence="2">
    <location>
        <begin position="54"/>
        <end position="73"/>
    </location>
</feature>
<accession>A0AA94EY39</accession>
<comment type="caution">
    <text evidence="3">The sequence shown here is derived from an EMBL/GenBank/DDBJ whole genome shotgun (WGS) entry which is preliminary data.</text>
</comment>
<evidence type="ECO:0000313" key="3">
    <source>
        <dbReference type="EMBL" id="RVU87211.1"/>
    </source>
</evidence>
<sequence length="122" mass="13880">MSNLSNSLSYINSEPFNTDEKSKKEAELFQKGKSYPKTTFEDLKGKRYSLNTNLRAYLSVWSSLLVTCWLWKVGEILVNNNEKYCLSDSVLNMLFGTTTLNVLGIVAIAMYDLFNGKSEDKI</sequence>